<reference evidence="3" key="1">
    <citation type="submission" date="2023-06" db="EMBL/GenBank/DDBJ databases">
        <title>Genomic of Parafulvivirga corallium.</title>
        <authorList>
            <person name="Wang G."/>
        </authorList>
    </citation>
    <scope>NUCLEOTIDE SEQUENCE</scope>
    <source>
        <strain evidence="3">BMA10</strain>
    </source>
</reference>
<dbReference type="EMBL" id="JAUJEA010000001">
    <property type="protein sequence ID" value="MDN5200318.1"/>
    <property type="molecule type" value="Genomic_DNA"/>
</dbReference>
<sequence length="772" mass="88079">MKKINTRNILFIAVFVLLLLLSGNETWCQNNLALAGTATASSTEGSNTSDKAIDGNKETSWISDVGGKNKWLTVVLPGATEIKKVQASMETSSGDPIPYFAIQTFLNGSWRNQVNHTDNDQKEITLTFEKAILTDRIRLSINVDDVVIVSEFGIHGHQYVDSTATEVKKILVNQSGYNLEKPKRFTAPEVSDNTPFTIKNTSSGEEVYHGVVQNNIGDFTLFNPTTGDEYVVAIDTFTSYPFRIAPFWLEHVSYRNMIDFMIGARHYTGTSDKIRSLSWAWRDGDFFNWALQSMIALYLSNPEAYKRMEKKVSYVSNSSFPSEYEGKWGKLEPYDKNAPDIVKLIHWDVDVKISQELEHEHQKAELAHFLYAFPYFKQWLPQQNFDIVYEYLKNKWTKKVVSKKSTTQYDKSPEHNLLMLKTKMGTNKGELPPGHSVIPNLMMYEVAKKQNEADADKYFDAAYSQIEWMITNLDWKDPLTTKGQRMSEHITMRAFAYFYHQYQEKAPEGLYEKVLDWAKVMISRSDNMWDFRKYTDSGDWVPAGWNETGNILGFPACALAAASVINDKDLKNRLNQLVWSHFDDAFGRNPTGRHFSYDGPSEIEGVDLGWYSYHHGGIGLLEPVRFVFDGSPKTNHYPNHPEIGNLGWTEGWVQFNTAYNISMAYLAHSDTEIELKNTKKKILTVRLKTPLNFDPKEIDKLEIKATSSSGDSATITLKEESPYSKYLIGNIEYRGGKINTKDEVLQLKKGDEVSVSYGLGYFEKKASMVVKR</sequence>
<dbReference type="InterPro" id="IPR014756">
    <property type="entry name" value="Ig_E-set"/>
</dbReference>
<comment type="similarity">
    <text evidence="1">Belongs to the glycosyl hydrolase 9 (cellulase E) family.</text>
</comment>
<comment type="caution">
    <text evidence="3">The sequence shown here is derived from an EMBL/GenBank/DDBJ whole genome shotgun (WGS) entry which is preliminary data.</text>
</comment>
<evidence type="ECO:0000313" key="4">
    <source>
        <dbReference type="Proteomes" id="UP001172082"/>
    </source>
</evidence>
<gene>
    <name evidence="3" type="ORF">QQ008_03075</name>
</gene>
<dbReference type="Gene3D" id="2.60.40.10">
    <property type="entry name" value="Immunoglobulins"/>
    <property type="match status" value="1"/>
</dbReference>
<protein>
    <submittedName>
        <fullName evidence="3">Discoidin domain-containing protein</fullName>
    </submittedName>
</protein>
<evidence type="ECO:0000256" key="1">
    <source>
        <dbReference type="ARBA" id="ARBA00007072"/>
    </source>
</evidence>
<feature type="domain" description="F5/8 type C" evidence="2">
    <location>
        <begin position="14"/>
        <end position="157"/>
    </location>
</feature>
<accession>A0ABT8KJ73</accession>
<dbReference type="Gene3D" id="2.60.120.260">
    <property type="entry name" value="Galactose-binding domain-like"/>
    <property type="match status" value="1"/>
</dbReference>
<dbReference type="SUPFAM" id="SSF81296">
    <property type="entry name" value="E set domains"/>
    <property type="match status" value="1"/>
</dbReference>
<proteinExistence type="inferred from homology"/>
<dbReference type="InterPro" id="IPR013783">
    <property type="entry name" value="Ig-like_fold"/>
</dbReference>
<dbReference type="Pfam" id="PF00754">
    <property type="entry name" value="F5_F8_type_C"/>
    <property type="match status" value="1"/>
</dbReference>
<evidence type="ECO:0000259" key="2">
    <source>
        <dbReference type="PROSITE" id="PS50022"/>
    </source>
</evidence>
<dbReference type="CDD" id="cd02850">
    <property type="entry name" value="E_set_Cellulase_N"/>
    <property type="match status" value="1"/>
</dbReference>
<dbReference type="InterPro" id="IPR004197">
    <property type="entry name" value="Cellulase_Ig-like"/>
</dbReference>
<dbReference type="SUPFAM" id="SSF49785">
    <property type="entry name" value="Galactose-binding domain-like"/>
    <property type="match status" value="1"/>
</dbReference>
<name>A0ABT8KJ73_9BACT</name>
<evidence type="ECO:0000313" key="3">
    <source>
        <dbReference type="EMBL" id="MDN5200318.1"/>
    </source>
</evidence>
<dbReference type="InterPro" id="IPR000421">
    <property type="entry name" value="FA58C"/>
</dbReference>
<dbReference type="Proteomes" id="UP001172082">
    <property type="component" value="Unassembled WGS sequence"/>
</dbReference>
<organism evidence="3 4">
    <name type="scientific">Splendidivirga corallicola</name>
    <dbReference type="NCBI Taxonomy" id="3051826"/>
    <lineage>
        <taxon>Bacteria</taxon>
        <taxon>Pseudomonadati</taxon>
        <taxon>Bacteroidota</taxon>
        <taxon>Cytophagia</taxon>
        <taxon>Cytophagales</taxon>
        <taxon>Splendidivirgaceae</taxon>
        <taxon>Splendidivirga</taxon>
    </lineage>
</organism>
<keyword evidence="4" id="KW-1185">Reference proteome</keyword>
<dbReference type="PROSITE" id="PS50022">
    <property type="entry name" value="FA58C_3"/>
    <property type="match status" value="1"/>
</dbReference>
<dbReference type="InterPro" id="IPR008979">
    <property type="entry name" value="Galactose-bd-like_sf"/>
</dbReference>
<dbReference type="RefSeq" id="WP_346750343.1">
    <property type="nucleotide sequence ID" value="NZ_JAUJEA010000001.1"/>
</dbReference>